<gene>
    <name evidence="2" type="ORF">J2R62_15505</name>
</gene>
<comment type="caution">
    <text evidence="2">The sequence shown here is derived from an EMBL/GenBank/DDBJ whole genome shotgun (WGS) entry which is preliminary data.</text>
</comment>
<organism evidence="2 3">
    <name type="scientific">Plesiomonas shigelloides</name>
    <name type="common">Aeromonas shigelloides</name>
    <dbReference type="NCBI Taxonomy" id="703"/>
    <lineage>
        <taxon>Bacteria</taxon>
        <taxon>Pseudomonadati</taxon>
        <taxon>Pseudomonadota</taxon>
        <taxon>Gammaproteobacteria</taxon>
        <taxon>Enterobacterales</taxon>
        <taxon>Enterobacteriaceae</taxon>
        <taxon>Plesiomonas</taxon>
    </lineage>
</organism>
<feature type="signal peptide" evidence="1">
    <location>
        <begin position="1"/>
        <end position="22"/>
    </location>
</feature>
<evidence type="ECO:0000313" key="3">
    <source>
        <dbReference type="Proteomes" id="UP000664658"/>
    </source>
</evidence>
<dbReference type="Proteomes" id="UP000664658">
    <property type="component" value="Unassembled WGS sequence"/>
</dbReference>
<accession>A0A8I1W963</accession>
<name>A0A8I1W963_PLESH</name>
<reference evidence="2" key="1">
    <citation type="submission" date="2021-03" db="EMBL/GenBank/DDBJ databases">
        <title>Plesiomonas shigelloides zfcc0051, isolated from zebrafish feces.</title>
        <authorList>
            <person name="Vanderhoek Z."/>
            <person name="Gaulke C."/>
        </authorList>
    </citation>
    <scope>NUCLEOTIDE SEQUENCE</scope>
    <source>
        <strain evidence="2">Zfcc0051</strain>
    </source>
</reference>
<evidence type="ECO:0008006" key="4">
    <source>
        <dbReference type="Google" id="ProtNLM"/>
    </source>
</evidence>
<feature type="chain" id="PRO_5033994397" description="VCBS repeat-containing protein" evidence="1">
    <location>
        <begin position="23"/>
        <end position="236"/>
    </location>
</feature>
<dbReference type="AlphaFoldDB" id="A0A8I1W963"/>
<evidence type="ECO:0000256" key="1">
    <source>
        <dbReference type="SAM" id="SignalP"/>
    </source>
</evidence>
<evidence type="ECO:0000313" key="2">
    <source>
        <dbReference type="EMBL" id="MBO1109591.1"/>
    </source>
</evidence>
<keyword evidence="1" id="KW-0732">Signal</keyword>
<dbReference type="EMBL" id="JAFNAA010000021">
    <property type="protein sequence ID" value="MBO1109591.1"/>
    <property type="molecule type" value="Genomic_DNA"/>
</dbReference>
<sequence length="236" mass="26171">MNHSNKLIVMLLLTLSPSIASATDTFNNWVPNGWRMFSQATGDLNNDGKDDAVLIIEENNPDKIIKDPKEKDKTYNTNPRTLIVLFSRNERYEKVISRSDLLPTEGNINYPCQKDLLAGGGISINKGKILFTLANVSNCGTGLTSTDTFTFRHDHNNDFELIGRDSLSFSKKTGAELKVSINYLTQKVKVTAGGNIYTHKQGNDKWSKISPVGLSKISTFKIQCFGSSTLGCEWSI</sequence>
<proteinExistence type="predicted"/>
<protein>
    <recommendedName>
        <fullName evidence="4">VCBS repeat-containing protein</fullName>
    </recommendedName>
</protein>
<dbReference type="RefSeq" id="WP_207542643.1">
    <property type="nucleotide sequence ID" value="NZ_JAFNAA010000021.1"/>
</dbReference>